<evidence type="ECO:0000313" key="3">
    <source>
        <dbReference type="Proteomes" id="UP001302602"/>
    </source>
</evidence>
<feature type="compositionally biased region" description="Acidic residues" evidence="1">
    <location>
        <begin position="17"/>
        <end position="33"/>
    </location>
</feature>
<evidence type="ECO:0000256" key="1">
    <source>
        <dbReference type="SAM" id="MobiDB-lite"/>
    </source>
</evidence>
<dbReference type="GeneID" id="87830701"/>
<accession>A0AAN6YZF8</accession>
<name>A0AAN6YZF8_9PEZI</name>
<dbReference type="Proteomes" id="UP001302602">
    <property type="component" value="Unassembled WGS sequence"/>
</dbReference>
<evidence type="ECO:0000313" key="2">
    <source>
        <dbReference type="EMBL" id="KAK4119273.1"/>
    </source>
</evidence>
<sequence>MSARKESTAGVGPDGKSDEEDNRNDEDDEDDEPYFANTSRVLFGTNDLLASSPAAVPDSLPPAVEIGNTSGGGGLGAPIGPQPLFKRTLLCFDDVVGSGRIWTPINLRGDADPHWREVPHNPAHPVGSQPSPFYANSDGVCWRAGGMSRLQT</sequence>
<keyword evidence="3" id="KW-1185">Reference proteome</keyword>
<organism evidence="2 3">
    <name type="scientific">Parathielavia appendiculata</name>
    <dbReference type="NCBI Taxonomy" id="2587402"/>
    <lineage>
        <taxon>Eukaryota</taxon>
        <taxon>Fungi</taxon>
        <taxon>Dikarya</taxon>
        <taxon>Ascomycota</taxon>
        <taxon>Pezizomycotina</taxon>
        <taxon>Sordariomycetes</taxon>
        <taxon>Sordariomycetidae</taxon>
        <taxon>Sordariales</taxon>
        <taxon>Chaetomiaceae</taxon>
        <taxon>Parathielavia</taxon>
    </lineage>
</organism>
<dbReference type="EMBL" id="MU853251">
    <property type="protein sequence ID" value="KAK4119273.1"/>
    <property type="molecule type" value="Genomic_DNA"/>
</dbReference>
<proteinExistence type="predicted"/>
<gene>
    <name evidence="2" type="ORF">N657DRAFT_650392</name>
</gene>
<protein>
    <submittedName>
        <fullName evidence="2">Uncharacterized protein</fullName>
    </submittedName>
</protein>
<dbReference type="RefSeq" id="XP_062643046.1">
    <property type="nucleotide sequence ID" value="XM_062793932.1"/>
</dbReference>
<reference evidence="2" key="1">
    <citation type="journal article" date="2023" name="Mol. Phylogenet. Evol.">
        <title>Genome-scale phylogeny and comparative genomics of the fungal order Sordariales.</title>
        <authorList>
            <person name="Hensen N."/>
            <person name="Bonometti L."/>
            <person name="Westerberg I."/>
            <person name="Brannstrom I.O."/>
            <person name="Guillou S."/>
            <person name="Cros-Aarteil S."/>
            <person name="Calhoun S."/>
            <person name="Haridas S."/>
            <person name="Kuo A."/>
            <person name="Mondo S."/>
            <person name="Pangilinan J."/>
            <person name="Riley R."/>
            <person name="LaButti K."/>
            <person name="Andreopoulos B."/>
            <person name="Lipzen A."/>
            <person name="Chen C."/>
            <person name="Yan M."/>
            <person name="Daum C."/>
            <person name="Ng V."/>
            <person name="Clum A."/>
            <person name="Steindorff A."/>
            <person name="Ohm R.A."/>
            <person name="Martin F."/>
            <person name="Silar P."/>
            <person name="Natvig D.O."/>
            <person name="Lalanne C."/>
            <person name="Gautier V."/>
            <person name="Ament-Velasquez S.L."/>
            <person name="Kruys A."/>
            <person name="Hutchinson M.I."/>
            <person name="Powell A.J."/>
            <person name="Barry K."/>
            <person name="Miller A.N."/>
            <person name="Grigoriev I.V."/>
            <person name="Debuchy R."/>
            <person name="Gladieux P."/>
            <person name="Hiltunen Thoren M."/>
            <person name="Johannesson H."/>
        </authorList>
    </citation>
    <scope>NUCLEOTIDE SEQUENCE</scope>
    <source>
        <strain evidence="2">CBS 731.68</strain>
    </source>
</reference>
<dbReference type="AlphaFoldDB" id="A0AAN6YZF8"/>
<feature type="region of interest" description="Disordered" evidence="1">
    <location>
        <begin position="1"/>
        <end position="37"/>
    </location>
</feature>
<reference evidence="2" key="2">
    <citation type="submission" date="2023-05" db="EMBL/GenBank/DDBJ databases">
        <authorList>
            <consortium name="Lawrence Berkeley National Laboratory"/>
            <person name="Steindorff A."/>
            <person name="Hensen N."/>
            <person name="Bonometti L."/>
            <person name="Westerberg I."/>
            <person name="Brannstrom I.O."/>
            <person name="Guillou S."/>
            <person name="Cros-Aarteil S."/>
            <person name="Calhoun S."/>
            <person name="Haridas S."/>
            <person name="Kuo A."/>
            <person name="Mondo S."/>
            <person name="Pangilinan J."/>
            <person name="Riley R."/>
            <person name="Labutti K."/>
            <person name="Andreopoulos B."/>
            <person name="Lipzen A."/>
            <person name="Chen C."/>
            <person name="Yanf M."/>
            <person name="Daum C."/>
            <person name="Ng V."/>
            <person name="Clum A."/>
            <person name="Ohm R."/>
            <person name="Martin F."/>
            <person name="Silar P."/>
            <person name="Natvig D."/>
            <person name="Lalanne C."/>
            <person name="Gautier V."/>
            <person name="Ament-Velasquez S.L."/>
            <person name="Kruys A."/>
            <person name="Hutchinson M.I."/>
            <person name="Powell A.J."/>
            <person name="Barry K."/>
            <person name="Miller A.N."/>
            <person name="Grigoriev I.V."/>
            <person name="Debuchy R."/>
            <person name="Gladieux P."/>
            <person name="Thoren M.H."/>
            <person name="Johannesson H."/>
        </authorList>
    </citation>
    <scope>NUCLEOTIDE SEQUENCE</scope>
    <source>
        <strain evidence="2">CBS 731.68</strain>
    </source>
</reference>
<comment type="caution">
    <text evidence="2">The sequence shown here is derived from an EMBL/GenBank/DDBJ whole genome shotgun (WGS) entry which is preliminary data.</text>
</comment>